<dbReference type="RefSeq" id="WP_187332296.1">
    <property type="nucleotide sequence ID" value="NZ_CP060490.1"/>
</dbReference>
<evidence type="ECO:0000313" key="2">
    <source>
        <dbReference type="Proteomes" id="UP000515960"/>
    </source>
</evidence>
<organism evidence="1 2">
    <name type="scientific">Oscillibacter hominis</name>
    <dbReference type="NCBI Taxonomy" id="2763056"/>
    <lineage>
        <taxon>Bacteria</taxon>
        <taxon>Bacillati</taxon>
        <taxon>Bacillota</taxon>
        <taxon>Clostridia</taxon>
        <taxon>Eubacteriales</taxon>
        <taxon>Oscillospiraceae</taxon>
        <taxon>Oscillibacter</taxon>
    </lineage>
</organism>
<dbReference type="Proteomes" id="UP000515960">
    <property type="component" value="Chromosome"/>
</dbReference>
<dbReference type="EMBL" id="CP060490">
    <property type="protein sequence ID" value="QNL43705.1"/>
    <property type="molecule type" value="Genomic_DNA"/>
</dbReference>
<evidence type="ECO:0008006" key="3">
    <source>
        <dbReference type="Google" id="ProtNLM"/>
    </source>
</evidence>
<reference evidence="1 2" key="1">
    <citation type="submission" date="2020-08" db="EMBL/GenBank/DDBJ databases">
        <authorList>
            <person name="Liu C."/>
            <person name="Sun Q."/>
        </authorList>
    </citation>
    <scope>NUCLEOTIDE SEQUENCE [LARGE SCALE GENOMIC DNA]</scope>
    <source>
        <strain evidence="1 2">NSJ-62</strain>
    </source>
</reference>
<protein>
    <recommendedName>
        <fullName evidence="3">DUF2313 domain-containing protein</fullName>
    </recommendedName>
</protein>
<proteinExistence type="predicted"/>
<accession>A0A7G9B2C4</accession>
<sequence>MGYETYLKDLLRPLGIYQMKEGSLSGEELSAAGRGLDSCAGALDRAEREGINATAEDEGLDRREALFARKNAAPTTELRREAIAALMRIDGDSFTLQAINDTIGGCGIPAQAIELEDRIRIVFPGLVGMPEESRRIEEIILDIIPAHLETEFYYRYLTWAECEAHGYTWAMVEAAGYTFLEFQMAV</sequence>
<name>A0A7G9B2C4_9FIRM</name>
<dbReference type="KEGG" id="ohi:H8790_09520"/>
<gene>
    <name evidence="1" type="ORF">H8790_09520</name>
</gene>
<dbReference type="AlphaFoldDB" id="A0A7G9B2C4"/>
<evidence type="ECO:0000313" key="1">
    <source>
        <dbReference type="EMBL" id="QNL43705.1"/>
    </source>
</evidence>
<keyword evidence="2" id="KW-1185">Reference proteome</keyword>